<dbReference type="GO" id="GO:0006412">
    <property type="term" value="P:translation"/>
    <property type="evidence" value="ECO:0007669"/>
    <property type="project" value="InterPro"/>
</dbReference>
<gene>
    <name evidence="4" type="ORF">METZ01_LOCUS269813</name>
</gene>
<dbReference type="EMBL" id="UINC01077130">
    <property type="protein sequence ID" value="SVC16959.1"/>
    <property type="molecule type" value="Genomic_DNA"/>
</dbReference>
<dbReference type="AlphaFoldDB" id="A0A382JYT0"/>
<organism evidence="4">
    <name type="scientific">marine metagenome</name>
    <dbReference type="NCBI Taxonomy" id="408172"/>
    <lineage>
        <taxon>unclassified sequences</taxon>
        <taxon>metagenomes</taxon>
        <taxon>ecological metagenomes</taxon>
    </lineage>
</organism>
<name>A0A382JYT0_9ZZZZ</name>
<sequence length="65" mass="8045">MEVEVRNNNVDKAMRILKKKMKKEGLFDLMKDKQYYQKPSFKRREKKKRRLVNIKKAEKLRSNFI</sequence>
<dbReference type="GO" id="GO:1990904">
    <property type="term" value="C:ribonucleoprotein complex"/>
    <property type="evidence" value="ECO:0007669"/>
    <property type="project" value="UniProtKB-KW"/>
</dbReference>
<comment type="similarity">
    <text evidence="1">Belongs to the bacterial ribosomal protein bS21 family.</text>
</comment>
<dbReference type="InterPro" id="IPR038380">
    <property type="entry name" value="Ribosomal_bS21_sf"/>
</dbReference>
<evidence type="ECO:0008006" key="5">
    <source>
        <dbReference type="Google" id="ProtNLM"/>
    </source>
</evidence>
<evidence type="ECO:0000256" key="1">
    <source>
        <dbReference type="ARBA" id="ARBA00006640"/>
    </source>
</evidence>
<dbReference type="InterPro" id="IPR001911">
    <property type="entry name" value="Ribosomal_bS21"/>
</dbReference>
<accession>A0A382JYT0</accession>
<dbReference type="Gene3D" id="1.20.5.1150">
    <property type="entry name" value="Ribosomal protein S8"/>
    <property type="match status" value="1"/>
</dbReference>
<evidence type="ECO:0000256" key="2">
    <source>
        <dbReference type="ARBA" id="ARBA00022980"/>
    </source>
</evidence>
<proteinExistence type="inferred from homology"/>
<keyword evidence="2" id="KW-0689">Ribosomal protein</keyword>
<dbReference type="GO" id="GO:0005840">
    <property type="term" value="C:ribosome"/>
    <property type="evidence" value="ECO:0007669"/>
    <property type="project" value="UniProtKB-KW"/>
</dbReference>
<reference evidence="4" key="1">
    <citation type="submission" date="2018-05" db="EMBL/GenBank/DDBJ databases">
        <authorList>
            <person name="Lanie J.A."/>
            <person name="Ng W.-L."/>
            <person name="Kazmierczak K.M."/>
            <person name="Andrzejewski T.M."/>
            <person name="Davidsen T.M."/>
            <person name="Wayne K.J."/>
            <person name="Tettelin H."/>
            <person name="Glass J.I."/>
            <person name="Rusch D."/>
            <person name="Podicherti R."/>
            <person name="Tsui H.-C.T."/>
            <person name="Winkler M.E."/>
        </authorList>
    </citation>
    <scope>NUCLEOTIDE SEQUENCE</scope>
</reference>
<dbReference type="GO" id="GO:0003735">
    <property type="term" value="F:structural constituent of ribosome"/>
    <property type="evidence" value="ECO:0007669"/>
    <property type="project" value="InterPro"/>
</dbReference>
<dbReference type="Pfam" id="PF01165">
    <property type="entry name" value="Ribosomal_S21"/>
    <property type="match status" value="1"/>
</dbReference>
<evidence type="ECO:0000256" key="3">
    <source>
        <dbReference type="ARBA" id="ARBA00023274"/>
    </source>
</evidence>
<dbReference type="NCBIfam" id="TIGR00030">
    <property type="entry name" value="S21p"/>
    <property type="match status" value="1"/>
</dbReference>
<keyword evidence="3" id="KW-0687">Ribonucleoprotein</keyword>
<evidence type="ECO:0000313" key="4">
    <source>
        <dbReference type="EMBL" id="SVC16959.1"/>
    </source>
</evidence>
<protein>
    <recommendedName>
        <fullName evidence="5">30S ribosomal protein S21</fullName>
    </recommendedName>
</protein>